<dbReference type="PROSITE" id="PS51898">
    <property type="entry name" value="TYR_RECOMBINASE"/>
    <property type="match status" value="1"/>
</dbReference>
<feature type="domain" description="Tyr recombinase" evidence="4">
    <location>
        <begin position="192"/>
        <end position="415"/>
    </location>
</feature>
<organism evidence="6 7">
    <name type="scientific">Nocardioides panaciterrulae</name>
    <dbReference type="NCBI Taxonomy" id="661492"/>
    <lineage>
        <taxon>Bacteria</taxon>
        <taxon>Bacillati</taxon>
        <taxon>Actinomycetota</taxon>
        <taxon>Actinomycetes</taxon>
        <taxon>Propionibacteriales</taxon>
        <taxon>Nocardioidaceae</taxon>
        <taxon>Nocardioides</taxon>
    </lineage>
</organism>
<dbReference type="AlphaFoldDB" id="A0A7Y9JCK1"/>
<dbReference type="PANTHER" id="PTHR30349:SF64">
    <property type="entry name" value="PROPHAGE INTEGRASE INTD-RELATED"/>
    <property type="match status" value="1"/>
</dbReference>
<evidence type="ECO:0000313" key="6">
    <source>
        <dbReference type="EMBL" id="NYD43987.1"/>
    </source>
</evidence>
<dbReference type="Gene3D" id="1.10.150.130">
    <property type="match status" value="1"/>
</dbReference>
<evidence type="ECO:0000259" key="4">
    <source>
        <dbReference type="PROSITE" id="PS51898"/>
    </source>
</evidence>
<dbReference type="Pfam" id="PF00589">
    <property type="entry name" value="Phage_integrase"/>
    <property type="match status" value="2"/>
</dbReference>
<name>A0A7Y9JCK1_9ACTN</name>
<dbReference type="GO" id="GO:0006310">
    <property type="term" value="P:DNA recombination"/>
    <property type="evidence" value="ECO:0007669"/>
    <property type="project" value="UniProtKB-KW"/>
</dbReference>
<dbReference type="Proteomes" id="UP000535511">
    <property type="component" value="Unassembled WGS sequence"/>
</dbReference>
<accession>A0A7Y9JCK1</accession>
<proteinExistence type="inferred from homology"/>
<dbReference type="GO" id="GO:0003677">
    <property type="term" value="F:DNA binding"/>
    <property type="evidence" value="ECO:0007669"/>
    <property type="project" value="UniProtKB-KW"/>
</dbReference>
<evidence type="ECO:0000256" key="2">
    <source>
        <dbReference type="ARBA" id="ARBA00023125"/>
    </source>
</evidence>
<sequence>MRKVETLTNSDGTTTYRVRFRHGTSPKTGKPLQTSESFTKKSDAETFSKWLDALGPQGALDKLYEGEQEKGIPTLDEIAADHIRLLTGIEEGTRLGYERLWSRSWGHLIGTTRADQLTADVVRQAVNDLAAGKGATGEAYSTKSLENQRGLLSAVVTRCIELGHLNRNPAKGVRLPEGRRVAVDSEDDEDDAEMVCMTHAEWDALYDTFHPHYRPFLRFLVGTGCRWGEAVVLRRGDVDLGARTVKIRRALKWSSDGQRVIGPPKTKKGRRTVVLPAEVVEDLRPLLDGKAGRDLVFTAPRGGMIVHRTFWSKNWRPALWRAQHCPTHTPAACRCGTGEPQRCKLHKTPPAPCGCTGTLAQAPRIHDLRHTHASWLLAAGTPIHVVQARLGHESIQTTVDTYSHLLPDAQLLAADAASQAFAGRTSTGSWLPRVQSLPDDALRQLAAALADEAEHRGLQLGPAAIDAA</sequence>
<dbReference type="SUPFAM" id="SSF56349">
    <property type="entry name" value="DNA breaking-rejoining enzymes"/>
    <property type="match status" value="1"/>
</dbReference>
<dbReference type="PANTHER" id="PTHR30349">
    <property type="entry name" value="PHAGE INTEGRASE-RELATED"/>
    <property type="match status" value="1"/>
</dbReference>
<dbReference type="GO" id="GO:0015074">
    <property type="term" value="P:DNA integration"/>
    <property type="evidence" value="ECO:0007669"/>
    <property type="project" value="InterPro"/>
</dbReference>
<dbReference type="CDD" id="cd01189">
    <property type="entry name" value="INT_ICEBs1_C_like"/>
    <property type="match status" value="1"/>
</dbReference>
<dbReference type="InterPro" id="IPR002104">
    <property type="entry name" value="Integrase_catalytic"/>
</dbReference>
<keyword evidence="7" id="KW-1185">Reference proteome</keyword>
<evidence type="ECO:0000313" key="5">
    <source>
        <dbReference type="EMBL" id="NYD39955.1"/>
    </source>
</evidence>
<dbReference type="InterPro" id="IPR050090">
    <property type="entry name" value="Tyrosine_recombinase_XerCD"/>
</dbReference>
<reference evidence="6 7" key="1">
    <citation type="submission" date="2020-07" db="EMBL/GenBank/DDBJ databases">
        <title>Sequencing the genomes of 1000 actinobacteria strains.</title>
        <authorList>
            <person name="Klenk H.-P."/>
        </authorList>
    </citation>
    <scope>NUCLEOTIDE SEQUENCE [LARGE SCALE GENOMIC DNA]</scope>
    <source>
        <strain evidence="6 7">DSM 21350</strain>
    </source>
</reference>
<protein>
    <submittedName>
        <fullName evidence="6">Integrase</fullName>
    </submittedName>
</protein>
<dbReference type="EMBL" id="JACCBG010000001">
    <property type="protein sequence ID" value="NYD43987.1"/>
    <property type="molecule type" value="Genomic_DNA"/>
</dbReference>
<gene>
    <name evidence="5" type="ORF">BJZ21_000038</name>
    <name evidence="6" type="ORF">BJZ21_004070</name>
</gene>
<keyword evidence="3" id="KW-0233">DNA recombination</keyword>
<comment type="similarity">
    <text evidence="1">Belongs to the 'phage' integrase family.</text>
</comment>
<dbReference type="InterPro" id="IPR013762">
    <property type="entry name" value="Integrase-like_cat_sf"/>
</dbReference>
<dbReference type="Gene3D" id="1.10.443.10">
    <property type="entry name" value="Intergrase catalytic core"/>
    <property type="match status" value="1"/>
</dbReference>
<dbReference type="InterPro" id="IPR010998">
    <property type="entry name" value="Integrase_recombinase_N"/>
</dbReference>
<comment type="caution">
    <text evidence="6">The sequence shown here is derived from an EMBL/GenBank/DDBJ whole genome shotgun (WGS) entry which is preliminary data.</text>
</comment>
<evidence type="ECO:0000313" key="7">
    <source>
        <dbReference type="Proteomes" id="UP000535511"/>
    </source>
</evidence>
<dbReference type="EMBL" id="JACCBG010000001">
    <property type="protein sequence ID" value="NYD39955.1"/>
    <property type="molecule type" value="Genomic_DNA"/>
</dbReference>
<evidence type="ECO:0000256" key="3">
    <source>
        <dbReference type="ARBA" id="ARBA00023172"/>
    </source>
</evidence>
<keyword evidence="2" id="KW-0238">DNA-binding</keyword>
<dbReference type="InterPro" id="IPR011010">
    <property type="entry name" value="DNA_brk_join_enz"/>
</dbReference>
<evidence type="ECO:0000256" key="1">
    <source>
        <dbReference type="ARBA" id="ARBA00008857"/>
    </source>
</evidence>
<dbReference type="RefSeq" id="WP_179661906.1">
    <property type="nucleotide sequence ID" value="NZ_JACCBG010000001.1"/>
</dbReference>